<dbReference type="Gene3D" id="3.30.410.10">
    <property type="entry name" value="Cholesterol Oxidase, domain 2"/>
    <property type="match status" value="1"/>
</dbReference>
<accession>A0A9X4RW55</accession>
<evidence type="ECO:0000256" key="15">
    <source>
        <dbReference type="ARBA" id="ARBA00049778"/>
    </source>
</evidence>
<protein>
    <recommendedName>
        <fullName evidence="14">Cholesterol oxidase</fullName>
        <ecNumber evidence="13">1.1.3.6</ecNumber>
        <ecNumber evidence="11">5.3.3.1</ecNumber>
    </recommendedName>
    <alternativeName>
        <fullName evidence="15">Cholesterol isomerase</fullName>
    </alternativeName>
</protein>
<dbReference type="RefSeq" id="WP_304420067.1">
    <property type="nucleotide sequence ID" value="NZ_JANCMU010000001.1"/>
</dbReference>
<evidence type="ECO:0000256" key="14">
    <source>
        <dbReference type="ARBA" id="ARBA00049744"/>
    </source>
</evidence>
<evidence type="ECO:0000313" key="19">
    <source>
        <dbReference type="Proteomes" id="UP001152599"/>
    </source>
</evidence>
<dbReference type="PANTHER" id="PTHR47470">
    <property type="entry name" value="CHOLESTEROL OXIDASE"/>
    <property type="match status" value="1"/>
</dbReference>
<evidence type="ECO:0000256" key="4">
    <source>
        <dbReference type="ARBA" id="ARBA00022630"/>
    </source>
</evidence>
<dbReference type="GO" id="GO:0008203">
    <property type="term" value="P:cholesterol metabolic process"/>
    <property type="evidence" value="ECO:0007669"/>
    <property type="project" value="UniProtKB-KW"/>
</dbReference>
<proteinExistence type="inferred from homology"/>
<gene>
    <name evidence="18" type="ORF">NMK71_03465</name>
</gene>
<dbReference type="Pfam" id="PF00732">
    <property type="entry name" value="GMC_oxred_N"/>
    <property type="match status" value="1"/>
</dbReference>
<name>A0A9X4RW55_9FLAO</name>
<feature type="domain" description="Glucose-methanol-choline oxidoreductase N-terminal" evidence="16">
    <location>
        <begin position="125"/>
        <end position="334"/>
    </location>
</feature>
<dbReference type="InterPro" id="IPR036188">
    <property type="entry name" value="FAD/NAD-bd_sf"/>
</dbReference>
<sequence length="544" mass="60754">MTRKQFIIKMGLGAFGLVIGRTMIGKILSEPFYKNGGHYPIIIVGTGYGSAVAAERLATQGHKVLMLEVGLDWKGYKQQNPDFKFHKMTFPGKESTWMNKKPQAPIELGNMARFDEFTGVLQRIDYEHVKVYLGKGVGGGSLVNGGMTVVPDRNYFQEIYHKVGVELSDAELDEFYTIYFPRANDGVGKQDAPEDIVNSKWYKFARVGVQEGIDAGFEPVDVPNLYDFDYMRKEIAGEVPGSATDKEVIYGNNYGKRDLTKTYLKRALATGNVTIMPQHKVVEIKENFDGTYQLEIEQIDTLDRAVETKTFTCDKLFMGAGSLGTTALLLKSKLKGGLSKIDANVGKYWGNNGNTMASRNTLNFIGHTSRGLKQSTMPIRGLSNFDDPEHPFFAEIAPMPVMGAYTGLYLIVNKLKKFGEFSYDLTNDELKLDWNESHTAHMRKNAEFFLDRMNEHGSKGWFGSKFSNNKMLMPKNGVDESICYHPLGGVVLGKATDLYGRLKGYKNLYIMDGSLIPGSLGVNPYVTITAIAERNIDKIISQDF</sequence>
<organism evidence="18 19">
    <name type="scientific">Profundicola chukchiensis</name>
    <dbReference type="NCBI Taxonomy" id="2961959"/>
    <lineage>
        <taxon>Bacteria</taxon>
        <taxon>Pseudomonadati</taxon>
        <taxon>Bacteroidota</taxon>
        <taxon>Flavobacteriia</taxon>
        <taxon>Flavobacteriales</taxon>
        <taxon>Weeksellaceae</taxon>
        <taxon>Profundicola</taxon>
    </lineage>
</organism>
<comment type="similarity">
    <text evidence="2">Belongs to the GMC oxidoreductase family.</text>
</comment>
<dbReference type="InterPro" id="IPR007867">
    <property type="entry name" value="GMC_OxRtase_C"/>
</dbReference>
<evidence type="ECO:0000256" key="10">
    <source>
        <dbReference type="ARBA" id="ARBA00023235"/>
    </source>
</evidence>
<evidence type="ECO:0000256" key="6">
    <source>
        <dbReference type="ARBA" id="ARBA00023002"/>
    </source>
</evidence>
<dbReference type="EC" id="5.3.3.1" evidence="11"/>
<dbReference type="InterPro" id="IPR052542">
    <property type="entry name" value="Cholesterol_Oxidase"/>
</dbReference>
<evidence type="ECO:0000256" key="8">
    <source>
        <dbReference type="ARBA" id="ARBA00023166"/>
    </source>
</evidence>
<comment type="pathway">
    <text evidence="12">Steroid metabolism; cholesterol degradation.</text>
</comment>
<dbReference type="SUPFAM" id="SSF54373">
    <property type="entry name" value="FAD-linked reductases, C-terminal domain"/>
    <property type="match status" value="1"/>
</dbReference>
<evidence type="ECO:0000256" key="2">
    <source>
        <dbReference type="ARBA" id="ARBA00010790"/>
    </source>
</evidence>
<evidence type="ECO:0000256" key="3">
    <source>
        <dbReference type="ARBA" id="ARBA00022548"/>
    </source>
</evidence>
<evidence type="ECO:0000256" key="11">
    <source>
        <dbReference type="ARBA" id="ARBA00038856"/>
    </source>
</evidence>
<dbReference type="Pfam" id="PF05199">
    <property type="entry name" value="GMC_oxred_C"/>
    <property type="match status" value="1"/>
</dbReference>
<dbReference type="EMBL" id="JANCMU010000001">
    <property type="protein sequence ID" value="MDG4945462.1"/>
    <property type="molecule type" value="Genomic_DNA"/>
</dbReference>
<dbReference type="PANTHER" id="PTHR47470:SF1">
    <property type="entry name" value="FAD-DEPENDENT OXIDOREDUCTASE 2 FAD BINDING DOMAIN-CONTAINING PROTEIN"/>
    <property type="match status" value="1"/>
</dbReference>
<dbReference type="GO" id="GO:0004769">
    <property type="term" value="F:steroid Delta-isomerase activity"/>
    <property type="evidence" value="ECO:0007669"/>
    <property type="project" value="UniProtKB-EC"/>
</dbReference>
<feature type="domain" description="Glucose-methanol-choline oxidoreductase C-terminal" evidence="17">
    <location>
        <begin position="482"/>
        <end position="532"/>
    </location>
</feature>
<dbReference type="EC" id="1.1.3.6" evidence="13"/>
<keyword evidence="9" id="KW-0753">Steroid metabolism</keyword>
<reference evidence="18" key="1">
    <citation type="submission" date="2022-07" db="EMBL/GenBank/DDBJ databases">
        <title>Description and genome-wide analysis of Profundicola chukchiensis gen. nov., sp. nov., marine bacteria isolated from bottom sediments of the Chukchi Sea.</title>
        <authorList>
            <person name="Romanenko L."/>
            <person name="Otstavnykh N."/>
            <person name="Kurilenko V."/>
            <person name="Eremeev V."/>
            <person name="Velansky P."/>
            <person name="Mikhailov V."/>
            <person name="Isaeva M."/>
        </authorList>
    </citation>
    <scope>NUCLEOTIDE SEQUENCE</scope>
    <source>
        <strain evidence="18">KMM 9713</strain>
    </source>
</reference>
<evidence type="ECO:0000313" key="18">
    <source>
        <dbReference type="EMBL" id="MDG4945462.1"/>
    </source>
</evidence>
<keyword evidence="10" id="KW-0413">Isomerase</keyword>
<evidence type="ECO:0000256" key="12">
    <source>
        <dbReference type="ARBA" id="ARBA00049645"/>
    </source>
</evidence>
<comment type="caution">
    <text evidence="18">The sequence shown here is derived from an EMBL/GenBank/DDBJ whole genome shotgun (WGS) entry which is preliminary data.</text>
</comment>
<evidence type="ECO:0000259" key="16">
    <source>
        <dbReference type="Pfam" id="PF00732"/>
    </source>
</evidence>
<keyword evidence="6" id="KW-0560">Oxidoreductase</keyword>
<evidence type="ECO:0000256" key="9">
    <source>
        <dbReference type="ARBA" id="ARBA00023221"/>
    </source>
</evidence>
<keyword evidence="3" id="KW-0153">Cholesterol metabolism</keyword>
<evidence type="ECO:0000259" key="17">
    <source>
        <dbReference type="Pfam" id="PF05199"/>
    </source>
</evidence>
<dbReference type="SUPFAM" id="SSF51905">
    <property type="entry name" value="FAD/NAD(P)-binding domain"/>
    <property type="match status" value="1"/>
</dbReference>
<dbReference type="AlphaFoldDB" id="A0A9X4RW55"/>
<dbReference type="Pfam" id="PF22500">
    <property type="entry name" value="GMC_oxred_C_1st"/>
    <property type="match status" value="1"/>
</dbReference>
<dbReference type="InterPro" id="IPR000172">
    <property type="entry name" value="GMC_OxRdtase_N"/>
</dbReference>
<evidence type="ECO:0000256" key="1">
    <source>
        <dbReference type="ARBA" id="ARBA00001974"/>
    </source>
</evidence>
<evidence type="ECO:0000256" key="13">
    <source>
        <dbReference type="ARBA" id="ARBA00049723"/>
    </source>
</evidence>
<keyword evidence="7" id="KW-0443">Lipid metabolism</keyword>
<evidence type="ECO:0000256" key="5">
    <source>
        <dbReference type="ARBA" id="ARBA00022827"/>
    </source>
</evidence>
<dbReference type="GO" id="GO:0050660">
    <property type="term" value="F:flavin adenine dinucleotide binding"/>
    <property type="evidence" value="ECO:0007669"/>
    <property type="project" value="InterPro"/>
</dbReference>
<dbReference type="Proteomes" id="UP001152599">
    <property type="component" value="Unassembled WGS sequence"/>
</dbReference>
<evidence type="ECO:0000256" key="7">
    <source>
        <dbReference type="ARBA" id="ARBA00023098"/>
    </source>
</evidence>
<dbReference type="GO" id="GO:0016995">
    <property type="term" value="F:cholesterol oxidase activity"/>
    <property type="evidence" value="ECO:0007669"/>
    <property type="project" value="UniProtKB-EC"/>
</dbReference>
<keyword evidence="5" id="KW-0274">FAD</keyword>
<keyword evidence="8" id="KW-1207">Sterol metabolism</keyword>
<dbReference type="Gene3D" id="3.50.50.60">
    <property type="entry name" value="FAD/NAD(P)-binding domain"/>
    <property type="match status" value="1"/>
</dbReference>
<keyword evidence="4" id="KW-0285">Flavoprotein</keyword>
<comment type="cofactor">
    <cofactor evidence="1">
        <name>FAD</name>
        <dbReference type="ChEBI" id="CHEBI:57692"/>
    </cofactor>
</comment>
<keyword evidence="19" id="KW-1185">Reference proteome</keyword>